<dbReference type="SUPFAM" id="SSF56801">
    <property type="entry name" value="Acetyl-CoA synthetase-like"/>
    <property type="match status" value="1"/>
</dbReference>
<dbReference type="PROSITE" id="PS00455">
    <property type="entry name" value="AMP_BINDING"/>
    <property type="match status" value="1"/>
</dbReference>
<dbReference type="InterPro" id="IPR042099">
    <property type="entry name" value="ANL_N_sf"/>
</dbReference>
<dbReference type="RefSeq" id="WP_091756693.1">
    <property type="nucleotide sequence ID" value="NZ_FOHB01000002.1"/>
</dbReference>
<dbReference type="Gene3D" id="3.40.50.12780">
    <property type="entry name" value="N-terminal domain of ligase-like"/>
    <property type="match status" value="1"/>
</dbReference>
<evidence type="ECO:0000256" key="6">
    <source>
        <dbReference type="ARBA" id="ARBA00032875"/>
    </source>
</evidence>
<protein>
    <recommendedName>
        <fullName evidence="6">Acyl-CoA synthetase</fullName>
    </recommendedName>
</protein>
<dbReference type="CDD" id="cd05907">
    <property type="entry name" value="VL_LC_FACS_like"/>
    <property type="match status" value="1"/>
</dbReference>
<evidence type="ECO:0000256" key="5">
    <source>
        <dbReference type="ARBA" id="ARBA00024484"/>
    </source>
</evidence>
<dbReference type="EMBL" id="FOHB01000002">
    <property type="protein sequence ID" value="SER91487.1"/>
    <property type="molecule type" value="Genomic_DNA"/>
</dbReference>
<dbReference type="InterPro" id="IPR020845">
    <property type="entry name" value="AMP-binding_CS"/>
</dbReference>
<evidence type="ECO:0000259" key="7">
    <source>
        <dbReference type="Pfam" id="PF00501"/>
    </source>
</evidence>
<dbReference type="GO" id="GO:0004467">
    <property type="term" value="F:long-chain fatty acid-CoA ligase activity"/>
    <property type="evidence" value="ECO:0007669"/>
    <property type="project" value="UniProtKB-EC"/>
</dbReference>
<evidence type="ECO:0000313" key="9">
    <source>
        <dbReference type="Proteomes" id="UP000199019"/>
    </source>
</evidence>
<dbReference type="Pfam" id="PF00501">
    <property type="entry name" value="AMP-binding"/>
    <property type="match status" value="1"/>
</dbReference>
<gene>
    <name evidence="8" type="ORF">SAMN05216199_1420</name>
</gene>
<dbReference type="Gene3D" id="3.30.300.30">
    <property type="match status" value="1"/>
</dbReference>
<dbReference type="Pfam" id="PF23562">
    <property type="entry name" value="AMP-binding_C_3"/>
    <property type="match status" value="1"/>
</dbReference>
<proteinExistence type="inferred from homology"/>
<evidence type="ECO:0000256" key="3">
    <source>
        <dbReference type="ARBA" id="ARBA00022832"/>
    </source>
</evidence>
<dbReference type="Proteomes" id="UP000199019">
    <property type="component" value="Unassembled WGS sequence"/>
</dbReference>
<evidence type="ECO:0000313" key="8">
    <source>
        <dbReference type="EMBL" id="SER91487.1"/>
    </source>
</evidence>
<dbReference type="AlphaFoldDB" id="A0A1H9T345"/>
<organism evidence="8 9">
    <name type="scientific">Pedococcus cremeus</name>
    <dbReference type="NCBI Taxonomy" id="587636"/>
    <lineage>
        <taxon>Bacteria</taxon>
        <taxon>Bacillati</taxon>
        <taxon>Actinomycetota</taxon>
        <taxon>Actinomycetes</taxon>
        <taxon>Micrococcales</taxon>
        <taxon>Intrasporangiaceae</taxon>
        <taxon>Pedococcus</taxon>
    </lineage>
</organism>
<comment type="similarity">
    <text evidence="1">Belongs to the ATP-dependent AMP-binding enzyme family.</text>
</comment>
<evidence type="ECO:0000256" key="1">
    <source>
        <dbReference type="ARBA" id="ARBA00006432"/>
    </source>
</evidence>
<dbReference type="OrthoDB" id="9803968at2"/>
<keyword evidence="4" id="KW-0443">Lipid metabolism</keyword>
<dbReference type="PANTHER" id="PTHR43272:SF32">
    <property type="entry name" value="AMP-DEPENDENT SYNTHETASE_LIGASE DOMAIN-CONTAINING PROTEIN"/>
    <property type="match status" value="1"/>
</dbReference>
<dbReference type="STRING" id="587636.SAMN05216199_1420"/>
<dbReference type="InterPro" id="IPR000873">
    <property type="entry name" value="AMP-dep_synth/lig_dom"/>
</dbReference>
<reference evidence="9" key="1">
    <citation type="submission" date="2016-10" db="EMBL/GenBank/DDBJ databases">
        <authorList>
            <person name="Varghese N."/>
            <person name="Submissions S."/>
        </authorList>
    </citation>
    <scope>NUCLEOTIDE SEQUENCE [LARGE SCALE GENOMIC DNA]</scope>
    <source>
        <strain evidence="9">CGMCC 1.6963</strain>
    </source>
</reference>
<keyword evidence="2" id="KW-0436">Ligase</keyword>
<evidence type="ECO:0000256" key="4">
    <source>
        <dbReference type="ARBA" id="ARBA00023098"/>
    </source>
</evidence>
<sequence>MQDHVVPPLVEPTTEGSLADLPARNAARNPHRVAFSKKADGRWVDVTAAQFHDEVRAVAKGLVAAGVRTGDRVGIMCKTRYEWTVVDFAAWTAGAVPVPIYETSSAEQVLWILKDSGARGIVVETPAHEATIAEVRDDLPELEHVWQVDAGGIHALAQAGAGVDDAALEAAREGVDRTSVATIIYTSGTTGRPKGCQLTHDNFMALSENAVRRLEQVVRREGASTLLFLPLAHVFARFIEVLCVDGEARMGHSADIKNLLTDFANFKPTFILSVPRVFEKIYNSAEQKATAEGKGKIFATAADTAIAWSTALDNGGAGLGLRLRHAVFDRLVYGKLRAAMGGQVLYAVSGGAPLGTRLGHFFRGIGVTVLEGYGLTETTAPATVNIPERVKIGTVGPPLPGVGIRIADDGEVLIRGNNVFASYHNNDDATSAAIQDGWFHTGDIGELDEDGYLRITGRKKELLVTAGGKNVAPAVLEDRLRAHPLVSQCIVVGDQKPFIAALVTLDPEMYPAWAKNNGVEGVTLEQARTNDVVRAEIQRAVDDANKAVSKAESIRKFAILEGDFTEENGYLTPSMKLKRNIVLKDFHDDVEAIYA</sequence>
<keyword evidence="3" id="KW-0276">Fatty acid metabolism</keyword>
<keyword evidence="9" id="KW-1185">Reference proteome</keyword>
<dbReference type="InterPro" id="IPR045851">
    <property type="entry name" value="AMP-bd_C_sf"/>
</dbReference>
<accession>A0A1H9T345</accession>
<comment type="catalytic activity">
    <reaction evidence="5">
        <text>a long-chain fatty acid + ATP + CoA = a long-chain fatty acyl-CoA + AMP + diphosphate</text>
        <dbReference type="Rhea" id="RHEA:15421"/>
        <dbReference type="ChEBI" id="CHEBI:30616"/>
        <dbReference type="ChEBI" id="CHEBI:33019"/>
        <dbReference type="ChEBI" id="CHEBI:57287"/>
        <dbReference type="ChEBI" id="CHEBI:57560"/>
        <dbReference type="ChEBI" id="CHEBI:83139"/>
        <dbReference type="ChEBI" id="CHEBI:456215"/>
        <dbReference type="EC" id="6.2.1.3"/>
    </reaction>
    <physiologicalReaction direction="left-to-right" evidence="5">
        <dbReference type="Rhea" id="RHEA:15422"/>
    </physiologicalReaction>
</comment>
<name>A0A1H9T345_9MICO</name>
<feature type="domain" description="AMP-dependent synthetase/ligase" evidence="7">
    <location>
        <begin position="24"/>
        <end position="423"/>
    </location>
</feature>
<dbReference type="PANTHER" id="PTHR43272">
    <property type="entry name" value="LONG-CHAIN-FATTY-ACID--COA LIGASE"/>
    <property type="match status" value="1"/>
</dbReference>
<evidence type="ECO:0000256" key="2">
    <source>
        <dbReference type="ARBA" id="ARBA00022598"/>
    </source>
</evidence>
<dbReference type="GO" id="GO:0016020">
    <property type="term" value="C:membrane"/>
    <property type="evidence" value="ECO:0007669"/>
    <property type="project" value="TreeGrafter"/>
</dbReference>